<comment type="caution">
    <text evidence="3">The sequence shown here is derived from an EMBL/GenBank/DDBJ whole genome shotgun (WGS) entry which is preliminary data.</text>
</comment>
<evidence type="ECO:0000256" key="1">
    <source>
        <dbReference type="SAM" id="MobiDB-lite"/>
    </source>
</evidence>
<accession>A0AAN7ZYE6</accession>
<proteinExistence type="predicted"/>
<keyword evidence="4" id="KW-1185">Reference proteome</keyword>
<reference evidence="4" key="1">
    <citation type="submission" date="2023-07" db="EMBL/GenBank/DDBJ databases">
        <title>A draft genome of Kazachstania heterogenica Y-27499.</title>
        <authorList>
            <person name="Donic C."/>
            <person name="Kralova J.S."/>
            <person name="Fidel L."/>
            <person name="Ben-Dor S."/>
            <person name="Jung S."/>
        </authorList>
    </citation>
    <scope>NUCLEOTIDE SEQUENCE [LARGE SCALE GENOMIC DNA]</scope>
    <source>
        <strain evidence="4">Y27499</strain>
    </source>
</reference>
<feature type="transmembrane region" description="Helical" evidence="2">
    <location>
        <begin position="459"/>
        <end position="480"/>
    </location>
</feature>
<feature type="transmembrane region" description="Helical" evidence="2">
    <location>
        <begin position="378"/>
        <end position="397"/>
    </location>
</feature>
<dbReference type="AlphaFoldDB" id="A0AAN7ZYE6"/>
<feature type="transmembrane region" description="Helical" evidence="2">
    <location>
        <begin position="348"/>
        <end position="366"/>
    </location>
</feature>
<keyword evidence="2" id="KW-0812">Transmembrane</keyword>
<name>A0AAN7ZYE6_9SACH</name>
<feature type="transmembrane region" description="Helical" evidence="2">
    <location>
        <begin position="323"/>
        <end position="342"/>
    </location>
</feature>
<evidence type="ECO:0000313" key="3">
    <source>
        <dbReference type="EMBL" id="KAK5780991.1"/>
    </source>
</evidence>
<protein>
    <submittedName>
        <fullName evidence="3">Uncharacterized protein</fullName>
    </submittedName>
</protein>
<keyword evidence="2" id="KW-0472">Membrane</keyword>
<dbReference type="EMBL" id="JAWIZZ010000038">
    <property type="protein sequence ID" value="KAK5780991.1"/>
    <property type="molecule type" value="Genomic_DNA"/>
</dbReference>
<gene>
    <name evidence="3" type="ORF">RI543_001378</name>
</gene>
<evidence type="ECO:0000256" key="2">
    <source>
        <dbReference type="SAM" id="Phobius"/>
    </source>
</evidence>
<feature type="transmembrane region" description="Helical" evidence="2">
    <location>
        <begin position="208"/>
        <end position="230"/>
    </location>
</feature>
<feature type="transmembrane region" description="Helical" evidence="2">
    <location>
        <begin position="292"/>
        <end position="311"/>
    </location>
</feature>
<feature type="compositionally biased region" description="Low complexity" evidence="1">
    <location>
        <begin position="38"/>
        <end position="50"/>
    </location>
</feature>
<evidence type="ECO:0000313" key="4">
    <source>
        <dbReference type="Proteomes" id="UP001306508"/>
    </source>
</evidence>
<feature type="compositionally biased region" description="Basic residues" evidence="1">
    <location>
        <begin position="1"/>
        <end position="12"/>
    </location>
</feature>
<feature type="region of interest" description="Disordered" evidence="1">
    <location>
        <begin position="1"/>
        <end position="52"/>
    </location>
</feature>
<feature type="region of interest" description="Disordered" evidence="1">
    <location>
        <begin position="133"/>
        <end position="168"/>
    </location>
</feature>
<keyword evidence="2" id="KW-1133">Transmembrane helix</keyword>
<feature type="compositionally biased region" description="Low complexity" evidence="1">
    <location>
        <begin position="133"/>
        <end position="157"/>
    </location>
</feature>
<organism evidence="3 4">
    <name type="scientific">Arxiozyma heterogenica</name>
    <dbReference type="NCBI Taxonomy" id="278026"/>
    <lineage>
        <taxon>Eukaryota</taxon>
        <taxon>Fungi</taxon>
        <taxon>Dikarya</taxon>
        <taxon>Ascomycota</taxon>
        <taxon>Saccharomycotina</taxon>
        <taxon>Saccharomycetes</taxon>
        <taxon>Saccharomycetales</taxon>
        <taxon>Saccharomycetaceae</taxon>
        <taxon>Arxiozyma</taxon>
    </lineage>
</organism>
<feature type="transmembrane region" description="Helical" evidence="2">
    <location>
        <begin position="403"/>
        <end position="420"/>
    </location>
</feature>
<sequence length="505" mass="57209">MGKKDKRRKRMKNFIQNKQRQEKAKQEQVLCPTEDKNTNNSNTNNENNTTASPFHTVVHNITTTCTSPDDSTITENTPLNTVTDTYESIKPIDDTIHNSSSQLLSRSSLPPLNIETSIGNNDTASLELLSVQQRQQQQNVSKVSNTTPHSSTFPPSSRGSLAPVDSMNSNIPNVNSIPELDLNDQEDNSELSRKSIKSTYLLTPVRKWISISIIYLFSMVIGFDLGKTWIHQSIISSKFQQFYNTSQLLTFLALGYWLQNHFRLNFSVRNNIAVVSIFEMLSFFTLDWTPCFPLLLLSRLVTGISVGLFLRGTLTFFENIGSIRYRIPSCICAGTLCAIFFNTVMCNWLFYGTICLIMISSIVVLPNTKNQIEVTSYVINRQNLFVVVGYIAIQFLLIFIDNSYKFILAFSIIIPLYVHIDNKTRNGKMMSLFSSLSSSSSSTSSLSLIATYNQDKLAILLRISVLLLATVDFYSLSTYLDILQRNYDRVYSTKEERCGKETSYQ</sequence>
<dbReference type="Proteomes" id="UP001306508">
    <property type="component" value="Unassembled WGS sequence"/>
</dbReference>